<dbReference type="InterPro" id="IPR014048">
    <property type="entry name" value="MethylDNA_cys_MeTrfase_DNA-bd"/>
</dbReference>
<dbReference type="InterPro" id="IPR036217">
    <property type="entry name" value="MethylDNA_cys_MeTrfase_DNAb"/>
</dbReference>
<keyword evidence="3 8" id="KW-0489">Methyltransferase</keyword>
<dbReference type="InterPro" id="IPR001497">
    <property type="entry name" value="MethylDNA_cys_MeTrfase_AS"/>
</dbReference>
<dbReference type="RefSeq" id="WP_273948355.1">
    <property type="nucleotide sequence ID" value="NZ_JAQSIP010000001.1"/>
</dbReference>
<keyword evidence="13" id="KW-1185">Reference proteome</keyword>
<proteinExistence type="inferred from homology"/>
<comment type="miscellaneous">
    <text evidence="8">This enzyme catalyzes only one turnover and therefore is not strictly catalytic. According to one definition, an enzyme is a biocatalyst that acts repeatedly and over many reaction cycles.</text>
</comment>
<dbReference type="Gene3D" id="1.10.10.10">
    <property type="entry name" value="Winged helix-like DNA-binding domain superfamily/Winged helix DNA-binding domain"/>
    <property type="match status" value="1"/>
</dbReference>
<dbReference type="CDD" id="cd06445">
    <property type="entry name" value="ATase"/>
    <property type="match status" value="1"/>
</dbReference>
<evidence type="ECO:0000256" key="7">
    <source>
        <dbReference type="ARBA" id="ARBA00049348"/>
    </source>
</evidence>
<reference evidence="12 13" key="1">
    <citation type="submission" date="2023-02" db="EMBL/GenBank/DDBJ databases">
        <title>Bacterial whole genomic sequence of Curvibacter sp. HBC61.</title>
        <authorList>
            <person name="Le V."/>
            <person name="Ko S.-R."/>
            <person name="Ahn C.-Y."/>
            <person name="Oh H.-M."/>
        </authorList>
    </citation>
    <scope>NUCLEOTIDE SEQUENCE [LARGE SCALE GENOMIC DNA]</scope>
    <source>
        <strain evidence="12 13">HBC61</strain>
    </source>
</reference>
<dbReference type="SUPFAM" id="SSF53155">
    <property type="entry name" value="Methylated DNA-protein cysteine methyltransferase domain"/>
    <property type="match status" value="1"/>
</dbReference>
<dbReference type="InterPro" id="IPR036631">
    <property type="entry name" value="MGMT_N_sf"/>
</dbReference>
<dbReference type="InterPro" id="IPR008332">
    <property type="entry name" value="MethylG_MeTrfase_N"/>
</dbReference>
<evidence type="ECO:0000256" key="6">
    <source>
        <dbReference type="ARBA" id="ARBA00023204"/>
    </source>
</evidence>
<comment type="catalytic activity">
    <reaction evidence="1 8">
        <text>a 4-O-methyl-thymidine in DNA + L-cysteinyl-[protein] = a thymidine in DNA + S-methyl-L-cysteinyl-[protein]</text>
        <dbReference type="Rhea" id="RHEA:53428"/>
        <dbReference type="Rhea" id="RHEA-COMP:10131"/>
        <dbReference type="Rhea" id="RHEA-COMP:10132"/>
        <dbReference type="Rhea" id="RHEA-COMP:13555"/>
        <dbReference type="Rhea" id="RHEA-COMP:13556"/>
        <dbReference type="ChEBI" id="CHEBI:29950"/>
        <dbReference type="ChEBI" id="CHEBI:82612"/>
        <dbReference type="ChEBI" id="CHEBI:137386"/>
        <dbReference type="ChEBI" id="CHEBI:137387"/>
        <dbReference type="EC" id="2.1.1.63"/>
    </reaction>
</comment>
<comment type="caution">
    <text evidence="12">The sequence shown here is derived from an EMBL/GenBank/DDBJ whole genome shotgun (WGS) entry which is preliminary data.</text>
</comment>
<dbReference type="EMBL" id="JAQSIP010000001">
    <property type="protein sequence ID" value="MDD0837342.1"/>
    <property type="molecule type" value="Genomic_DNA"/>
</dbReference>
<gene>
    <name evidence="12" type="ORF">PSQ40_02035</name>
</gene>
<evidence type="ECO:0000256" key="8">
    <source>
        <dbReference type="HAMAP-Rule" id="MF_00772"/>
    </source>
</evidence>
<dbReference type="PANTHER" id="PTHR10815">
    <property type="entry name" value="METHYLATED-DNA--PROTEIN-CYSTEINE METHYLTRANSFERASE"/>
    <property type="match status" value="1"/>
</dbReference>
<dbReference type="InterPro" id="IPR023546">
    <property type="entry name" value="MGMT"/>
</dbReference>
<evidence type="ECO:0000259" key="11">
    <source>
        <dbReference type="Pfam" id="PF02870"/>
    </source>
</evidence>
<comment type="catalytic activity">
    <reaction evidence="7 8">
        <text>a 6-O-methyl-2'-deoxyguanosine in DNA + L-cysteinyl-[protein] = S-methyl-L-cysteinyl-[protein] + a 2'-deoxyguanosine in DNA</text>
        <dbReference type="Rhea" id="RHEA:24000"/>
        <dbReference type="Rhea" id="RHEA-COMP:10131"/>
        <dbReference type="Rhea" id="RHEA-COMP:10132"/>
        <dbReference type="Rhea" id="RHEA-COMP:11367"/>
        <dbReference type="Rhea" id="RHEA-COMP:11368"/>
        <dbReference type="ChEBI" id="CHEBI:29950"/>
        <dbReference type="ChEBI" id="CHEBI:82612"/>
        <dbReference type="ChEBI" id="CHEBI:85445"/>
        <dbReference type="ChEBI" id="CHEBI:85448"/>
        <dbReference type="EC" id="2.1.1.63"/>
    </reaction>
</comment>
<evidence type="ECO:0000313" key="13">
    <source>
        <dbReference type="Proteomes" id="UP001528673"/>
    </source>
</evidence>
<feature type="active site" description="Nucleophile; methyl group acceptor" evidence="8">
    <location>
        <position position="143"/>
    </location>
</feature>
<evidence type="ECO:0000256" key="4">
    <source>
        <dbReference type="ARBA" id="ARBA00022679"/>
    </source>
</evidence>
<evidence type="ECO:0000256" key="1">
    <source>
        <dbReference type="ARBA" id="ARBA00001286"/>
    </source>
</evidence>
<evidence type="ECO:0000313" key="12">
    <source>
        <dbReference type="EMBL" id="MDD0837342.1"/>
    </source>
</evidence>
<keyword evidence="6 8" id="KW-0234">DNA repair</keyword>
<dbReference type="NCBIfam" id="TIGR00589">
    <property type="entry name" value="ogt"/>
    <property type="match status" value="1"/>
</dbReference>
<comment type="similarity">
    <text evidence="8">Belongs to the MGMT family.</text>
</comment>
<dbReference type="PROSITE" id="PS00374">
    <property type="entry name" value="MGMT"/>
    <property type="match status" value="1"/>
</dbReference>
<sequence>MPSSAPTPAPAPLQLAFDSPLGALHVAATERGVCGVWFLGQRHAPAQLTGPSAWAEAPQHPLLCQARDQLLDYLNGESTGFDLPLDLSQGTPFQRAVWQALRDIPRGRCLGYGALASQLGRPQAARAVGAAVGRNPVSVIVPCHRVLGADGSLTGYAGGLERKTALLRLEGFARPEQPTRAPQAHRRARAPSPQAPLFGGVGA</sequence>
<evidence type="ECO:0000256" key="3">
    <source>
        <dbReference type="ARBA" id="ARBA00022603"/>
    </source>
</evidence>
<dbReference type="PANTHER" id="PTHR10815:SF5">
    <property type="entry name" value="METHYLATED-DNA--PROTEIN-CYSTEINE METHYLTRANSFERASE"/>
    <property type="match status" value="1"/>
</dbReference>
<name>A0ABT5MTI5_9BURK</name>
<feature type="domain" description="Methylated-DNA-[protein]-cysteine S-methyltransferase DNA binding" evidence="10">
    <location>
        <begin position="92"/>
        <end position="171"/>
    </location>
</feature>
<evidence type="ECO:0000259" key="10">
    <source>
        <dbReference type="Pfam" id="PF01035"/>
    </source>
</evidence>
<dbReference type="Proteomes" id="UP001528673">
    <property type="component" value="Unassembled WGS sequence"/>
</dbReference>
<keyword evidence="4 8" id="KW-0808">Transferase</keyword>
<keyword evidence="5 8" id="KW-0227">DNA damage</keyword>
<comment type="function">
    <text evidence="8">Involved in the cellular defense against the biological effects of O6-methylguanine (O6-MeG) and O4-methylthymine (O4-MeT) in DNA. Repairs the methylated nucleobase in DNA by stoichiometrically transferring the methyl group to a cysteine residue in the enzyme. This is a suicide reaction: the enzyme is irreversibly inactivated.</text>
</comment>
<evidence type="ECO:0000256" key="2">
    <source>
        <dbReference type="ARBA" id="ARBA00022490"/>
    </source>
</evidence>
<dbReference type="InterPro" id="IPR036388">
    <property type="entry name" value="WH-like_DNA-bd_sf"/>
</dbReference>
<dbReference type="EC" id="2.1.1.63" evidence="8"/>
<dbReference type="Pfam" id="PF02870">
    <property type="entry name" value="Methyltransf_1N"/>
    <property type="match status" value="1"/>
</dbReference>
<protein>
    <recommendedName>
        <fullName evidence="8">Methylated-DNA--protein-cysteine methyltransferase</fullName>
        <ecNumber evidence="8">2.1.1.63</ecNumber>
    </recommendedName>
    <alternativeName>
        <fullName evidence="8">6-O-methylguanine-DNA methyltransferase</fullName>
        <shortName evidence="8">MGMT</shortName>
    </alternativeName>
    <alternativeName>
        <fullName evidence="8">O-6-methylguanine-DNA-alkyltransferase</fullName>
    </alternativeName>
</protein>
<keyword evidence="2 8" id="KW-0963">Cytoplasm</keyword>
<feature type="region of interest" description="Disordered" evidence="9">
    <location>
        <begin position="173"/>
        <end position="203"/>
    </location>
</feature>
<feature type="domain" description="Methylguanine DNA methyltransferase ribonuclease-like" evidence="11">
    <location>
        <begin position="17"/>
        <end position="87"/>
    </location>
</feature>
<dbReference type="SUPFAM" id="SSF46767">
    <property type="entry name" value="Methylated DNA-protein cysteine methyltransferase, C-terminal domain"/>
    <property type="match status" value="1"/>
</dbReference>
<evidence type="ECO:0000256" key="9">
    <source>
        <dbReference type="SAM" id="MobiDB-lite"/>
    </source>
</evidence>
<organism evidence="12 13">
    <name type="scientific">Curvibacter cyanobacteriorum</name>
    <dbReference type="NCBI Taxonomy" id="3026422"/>
    <lineage>
        <taxon>Bacteria</taxon>
        <taxon>Pseudomonadati</taxon>
        <taxon>Pseudomonadota</taxon>
        <taxon>Betaproteobacteria</taxon>
        <taxon>Burkholderiales</taxon>
        <taxon>Comamonadaceae</taxon>
        <taxon>Curvibacter</taxon>
    </lineage>
</organism>
<comment type="subcellular location">
    <subcellularLocation>
        <location evidence="8">Cytoplasm</location>
    </subcellularLocation>
</comment>
<dbReference type="Gene3D" id="3.30.160.70">
    <property type="entry name" value="Methylated DNA-protein cysteine methyltransferase domain"/>
    <property type="match status" value="1"/>
</dbReference>
<accession>A0ABT5MTI5</accession>
<evidence type="ECO:0000256" key="5">
    <source>
        <dbReference type="ARBA" id="ARBA00022763"/>
    </source>
</evidence>
<dbReference type="HAMAP" id="MF_00772">
    <property type="entry name" value="OGT"/>
    <property type="match status" value="1"/>
</dbReference>
<dbReference type="Pfam" id="PF01035">
    <property type="entry name" value="DNA_binding_1"/>
    <property type="match status" value="1"/>
</dbReference>